<evidence type="ECO:0000313" key="1">
    <source>
        <dbReference type="EMBL" id="DAE32673.1"/>
    </source>
</evidence>
<proteinExistence type="predicted"/>
<organism evidence="1">
    <name type="scientific">virus sp. ctFlR8</name>
    <dbReference type="NCBI Taxonomy" id="2825811"/>
    <lineage>
        <taxon>Viruses</taxon>
    </lineage>
</organism>
<reference evidence="1" key="1">
    <citation type="journal article" date="2021" name="Proc. Natl. Acad. Sci. U.S.A.">
        <title>A Catalog of Tens of Thousands of Viruses from Human Metagenomes Reveals Hidden Associations with Chronic Diseases.</title>
        <authorList>
            <person name="Tisza M.J."/>
            <person name="Buck C.B."/>
        </authorList>
    </citation>
    <scope>NUCLEOTIDE SEQUENCE</scope>
    <source>
        <strain evidence="1">CtFlR8</strain>
    </source>
</reference>
<dbReference type="NCBIfam" id="TIGR01630">
    <property type="entry name" value="psiM2_ORF9"/>
    <property type="match status" value="1"/>
</dbReference>
<name>A0A8S5RNH4_9VIRU</name>
<dbReference type="InterPro" id="IPR006517">
    <property type="entry name" value="Phage_terminase_lsu-like_C"/>
</dbReference>
<sequence length="618" mass="70574">MLCFGLLSIANRIFSRAPVVECLRREPNFQNFRKGGSFILASQSLISAVNSYDNYIQRKGIDEQVIDAYIDALAVAFRSEHDIEYGLQQSAKAKTYIAQYVKDKTGGRVADLEVYAGDNNTSYKVLEQFYSALMYESAYLVDSFFYYIEIDEKDPWKRFYFPRRQVLKPVVGAYQEIYDGKLDFLSVSQPKRTGKTTGGLKLAQMMGGRDPGGSIFGVGKGEGLVKRFYGGLLQGFETESTYQLFLSVFPEATKISKDGYKSAENLSIDLKSKNIFPTFTCRPIDGAIVGCTEANVLVYIDDCVKNHEEARNRDRLEFLCEKVTDDVLGRRLEGTPIIIQGTKYSLYDPITALQNKADELGWRWREVAIPALDPVTDESNWEIYRKDKKGLRKIFTTDYYRKERKLVSEETWAAEFQQEPYEAKGRMFSESELNYFEELPVDREPDAIMAACDSADKGEDSCAMPVGYVYGNEVYIVDVVFDNAGTQFTKPECANMLIKHNVKTVTFESNSAGEYFGRDVMDIVKSQGGRCSARFKFNCSNKITRMENARDNVIRDYYFRDFKKMDRQSQYYKFMKELTTMTRSGKVKHDDAPDSIALFENEMRSGYIKPTVILPSPI</sequence>
<dbReference type="EMBL" id="BK059128">
    <property type="protein sequence ID" value="DAE32673.1"/>
    <property type="molecule type" value="Genomic_DNA"/>
</dbReference>
<protein>
    <submittedName>
        <fullName evidence="1">Terminase</fullName>
    </submittedName>
</protein>
<accession>A0A8S5RNH4</accession>